<protein>
    <recommendedName>
        <fullName evidence="1">CRISPR system ring nuclease SSO1393-like domain-containing protein</fullName>
    </recommendedName>
</protein>
<gene>
    <name evidence="2" type="ORF">KSZ_68980</name>
</gene>
<accession>A0ABQ3VRJ1</accession>
<keyword evidence="3" id="KW-1185">Reference proteome</keyword>
<dbReference type="Proteomes" id="UP000635565">
    <property type="component" value="Unassembled WGS sequence"/>
</dbReference>
<evidence type="ECO:0000313" key="2">
    <source>
        <dbReference type="EMBL" id="GHO88892.1"/>
    </source>
</evidence>
<dbReference type="EMBL" id="BNJJ01000028">
    <property type="protein sequence ID" value="GHO88892.1"/>
    <property type="molecule type" value="Genomic_DNA"/>
</dbReference>
<evidence type="ECO:0000259" key="1">
    <source>
        <dbReference type="Pfam" id="PF09651"/>
    </source>
</evidence>
<dbReference type="InterPro" id="IPR013442">
    <property type="entry name" value="SSO1393-like"/>
</dbReference>
<feature type="domain" description="CRISPR system ring nuclease SSO1393-like" evidence="1">
    <location>
        <begin position="39"/>
        <end position="164"/>
    </location>
</feature>
<dbReference type="Gene3D" id="3.40.50.10770">
    <property type="entry name" value="Hypothetical protein VC1899 like domain (Restriction endonuclease-like)"/>
    <property type="match status" value="1"/>
</dbReference>
<dbReference type="NCBIfam" id="TIGR02619">
    <property type="entry name" value="putative CRISPR-associated protein, APE2256 family"/>
    <property type="match status" value="1"/>
</dbReference>
<proteinExistence type="predicted"/>
<evidence type="ECO:0000313" key="3">
    <source>
        <dbReference type="Proteomes" id="UP000635565"/>
    </source>
</evidence>
<dbReference type="RefSeq" id="WP_201366436.1">
    <property type="nucleotide sequence ID" value="NZ_BNJJ01000028.1"/>
</dbReference>
<sequence>MTVILTTTGISIFLNFKHKNNRAPSKEEMKQFVQSDPNRASAEINSLLSFAKQKDSLVFLHTQTSEAVDCAEILGDFFECRGFEVKLIELRFQNDEDQIENRGIRNLVDVLMAEVKKAQDTQQEVIINATAGLKAQIVYSTMIGMIYRIPVKYFYETFHKVVTFNPVALDWDTSLLHSYKWFFKWLRADAHTYEEVNERLKSISEPDRGFIESLLAPPEEGYILLSPAGEILTKKFDQQISEAQKVGWPAAVDVPNIEDKIAHSILNHGHDFPKWTEKECLKIAQLDCVQLVIAKHFANVSKPRMGHYYPNGSIEVYLSEKGKAAKIQIHTTAEGEPQTLKVAQKIQELLGIE</sequence>
<name>A0ABQ3VRJ1_9CHLR</name>
<organism evidence="2 3">
    <name type="scientific">Dictyobacter formicarum</name>
    <dbReference type="NCBI Taxonomy" id="2778368"/>
    <lineage>
        <taxon>Bacteria</taxon>
        <taxon>Bacillati</taxon>
        <taxon>Chloroflexota</taxon>
        <taxon>Ktedonobacteria</taxon>
        <taxon>Ktedonobacterales</taxon>
        <taxon>Dictyobacteraceae</taxon>
        <taxon>Dictyobacter</taxon>
    </lineage>
</organism>
<comment type="caution">
    <text evidence="2">The sequence shown here is derived from an EMBL/GenBank/DDBJ whole genome shotgun (WGS) entry which is preliminary data.</text>
</comment>
<dbReference type="Pfam" id="PF09651">
    <property type="entry name" value="Cas_APE2256"/>
    <property type="match status" value="1"/>
</dbReference>
<reference evidence="2 3" key="1">
    <citation type="journal article" date="2021" name="Int. J. Syst. Evol. Microbiol.">
        <title>Reticulibacter mediterranei gen. nov., sp. nov., within the new family Reticulibacteraceae fam. nov., and Ktedonospora formicarum gen. nov., sp. nov., Ktedonobacter robiniae sp. nov., Dictyobacter formicarum sp. nov. and Dictyobacter arantiisoli sp. nov., belonging to the class Ktedonobacteria.</title>
        <authorList>
            <person name="Yabe S."/>
            <person name="Zheng Y."/>
            <person name="Wang C.M."/>
            <person name="Sakai Y."/>
            <person name="Abe K."/>
            <person name="Yokota A."/>
            <person name="Donadio S."/>
            <person name="Cavaletti L."/>
            <person name="Monciardini P."/>
        </authorList>
    </citation>
    <scope>NUCLEOTIDE SEQUENCE [LARGE SCALE GENOMIC DNA]</scope>
    <source>
        <strain evidence="2 3">SOSP1-9</strain>
    </source>
</reference>